<keyword evidence="2" id="KW-1185">Reference proteome</keyword>
<accession>A0ACC2K6D1</accession>
<dbReference type="Proteomes" id="UP001234297">
    <property type="component" value="Chromosome 12"/>
</dbReference>
<reference evidence="1 2" key="1">
    <citation type="journal article" date="2022" name="Hortic Res">
        <title>A haplotype resolved chromosomal level avocado genome allows analysis of novel avocado genes.</title>
        <authorList>
            <person name="Nath O."/>
            <person name="Fletcher S.J."/>
            <person name="Hayward A."/>
            <person name="Shaw L.M."/>
            <person name="Masouleh A.K."/>
            <person name="Furtado A."/>
            <person name="Henry R.J."/>
            <person name="Mitter N."/>
        </authorList>
    </citation>
    <scope>NUCLEOTIDE SEQUENCE [LARGE SCALE GENOMIC DNA]</scope>
    <source>
        <strain evidence="2">cv. Hass</strain>
    </source>
</reference>
<dbReference type="EMBL" id="CM056820">
    <property type="protein sequence ID" value="KAJ8616665.1"/>
    <property type="molecule type" value="Genomic_DNA"/>
</dbReference>
<gene>
    <name evidence="1" type="ORF">MRB53_036037</name>
</gene>
<comment type="caution">
    <text evidence="1">The sequence shown here is derived from an EMBL/GenBank/DDBJ whole genome shotgun (WGS) entry which is preliminary data.</text>
</comment>
<name>A0ACC2K6D1_PERAE</name>
<protein>
    <submittedName>
        <fullName evidence="1">Uncharacterized protein</fullName>
    </submittedName>
</protein>
<sequence length="839" mass="93468">MNHGESLHSVLIKTGFDQNVFLQNNILRMYVNCGDLIQGRNLFDEMPEPNLVSYTTMISSYIQHGHVDHGMQLFLHMNRSGLRPNEFGFSSAIKACRITGEVMMGKLLHGCIIKCGFESYVFCNTSLVDMYVKCGNLNDSRRLFDGVQSNCEVLWNMLIDGHVRNSDANAAVDLFHQMFLSNICPSCFTYTILMKLCTDKSESDLGRFLHGQIIKAGFENHTFVGGGLVDMYARWGCLSDACKVFWSLEERDNVVWSTLLAGFCQSGDAEEGLKLCLEFVSEGYKLDPFMLSSVFQLCSYLETPGPGFQVHSFFFKSGFLLDSFIGNAIVNMYISFGMVADAYKSFEEVRNKNEICFSTMIYGFLCDSEYFRTIKLFLEMRKLGMMPNHPTLNHILGAYSNLHMLEEGKAIHSHIVKTIGECDLYMEHALMEMYTKCGHVDEAILVFEEIEMPNEFSWTTVISGFIESERYQEALELFGNMNSSTSAKPSQFTLVGVLQACSGLAALNQGKQTHGYIIKLGFQNHVFIGSALIDMYAKSGSINDASQVFSNMSALDLVSWSSMVTAYAQHGHGEEALTLFSEFQDGQTTIDESIWSTCLSACASLVALDMGKQVHARIIRSGFESHLHVGSGIIDMYCKCGNIDDACKFFNLMRGHNVVSWTALVCGYAQHGLGKEALDLFNKMKEAGVEPDGVTFVGVLTACSHVGLVEEGWHYFEIMRNDYGLEVTVNHYACMVDILGRAGHIEEAEALINAAPVLSKASLWRTLLGACSKHGNLEVGNRIAELLVKLEPNQPSSYVLLSNIYASASMWDHCTEVRDTMREGSLNKDPGCSWIEVAT</sequence>
<organism evidence="1 2">
    <name type="scientific">Persea americana</name>
    <name type="common">Avocado</name>
    <dbReference type="NCBI Taxonomy" id="3435"/>
    <lineage>
        <taxon>Eukaryota</taxon>
        <taxon>Viridiplantae</taxon>
        <taxon>Streptophyta</taxon>
        <taxon>Embryophyta</taxon>
        <taxon>Tracheophyta</taxon>
        <taxon>Spermatophyta</taxon>
        <taxon>Magnoliopsida</taxon>
        <taxon>Magnoliidae</taxon>
        <taxon>Laurales</taxon>
        <taxon>Lauraceae</taxon>
        <taxon>Persea</taxon>
    </lineage>
</organism>
<evidence type="ECO:0000313" key="2">
    <source>
        <dbReference type="Proteomes" id="UP001234297"/>
    </source>
</evidence>
<proteinExistence type="predicted"/>
<evidence type="ECO:0000313" key="1">
    <source>
        <dbReference type="EMBL" id="KAJ8616665.1"/>
    </source>
</evidence>